<dbReference type="AlphaFoldDB" id="A0A0A2UUU4"/>
<reference evidence="3 4" key="1">
    <citation type="submission" date="2013-08" db="EMBL/GenBank/DDBJ databases">
        <title>Genome of Pontibacillus chungwhensis.</title>
        <authorList>
            <person name="Wang Q."/>
            <person name="Wang G."/>
        </authorList>
    </citation>
    <scope>NUCLEOTIDE SEQUENCE [LARGE SCALE GENOMIC DNA]</scope>
    <source>
        <strain evidence="3 4">BH030062</strain>
    </source>
</reference>
<dbReference type="InterPro" id="IPR050807">
    <property type="entry name" value="TransReg_Diox_bact_type"/>
</dbReference>
<dbReference type="EMBL" id="AVBG01000005">
    <property type="protein sequence ID" value="KGP91694.1"/>
    <property type="molecule type" value="Genomic_DNA"/>
</dbReference>
<proteinExistence type="predicted"/>
<dbReference type="SUPFAM" id="SSF47413">
    <property type="entry name" value="lambda repressor-like DNA-binding domains"/>
    <property type="match status" value="1"/>
</dbReference>
<dbReference type="SMART" id="SM00530">
    <property type="entry name" value="HTH_XRE"/>
    <property type="match status" value="1"/>
</dbReference>
<keyword evidence="1" id="KW-0238">DNA-binding</keyword>
<protein>
    <submittedName>
        <fullName evidence="3">XRE family transcriptional regulator</fullName>
    </submittedName>
</protein>
<organism evidence="3 4">
    <name type="scientific">Pontibacillus chungwhensis BH030062</name>
    <dbReference type="NCBI Taxonomy" id="1385513"/>
    <lineage>
        <taxon>Bacteria</taxon>
        <taxon>Bacillati</taxon>
        <taxon>Bacillota</taxon>
        <taxon>Bacilli</taxon>
        <taxon>Bacillales</taxon>
        <taxon>Bacillaceae</taxon>
        <taxon>Pontibacillus</taxon>
    </lineage>
</organism>
<dbReference type="CDD" id="cd00093">
    <property type="entry name" value="HTH_XRE"/>
    <property type="match status" value="1"/>
</dbReference>
<accession>A0A0A2UUU4</accession>
<gene>
    <name evidence="3" type="ORF">N780_18895</name>
</gene>
<dbReference type="PANTHER" id="PTHR46797:SF1">
    <property type="entry name" value="METHYLPHOSPHONATE SYNTHASE"/>
    <property type="match status" value="1"/>
</dbReference>
<dbReference type="InterPro" id="IPR010982">
    <property type="entry name" value="Lambda_DNA-bd_dom_sf"/>
</dbReference>
<dbReference type="GO" id="GO:0003700">
    <property type="term" value="F:DNA-binding transcription factor activity"/>
    <property type="evidence" value="ECO:0007669"/>
    <property type="project" value="TreeGrafter"/>
</dbReference>
<dbReference type="PROSITE" id="PS50943">
    <property type="entry name" value="HTH_CROC1"/>
    <property type="match status" value="1"/>
</dbReference>
<name>A0A0A2UUU4_9BACI</name>
<feature type="domain" description="HTH cro/C1-type" evidence="2">
    <location>
        <begin position="8"/>
        <end position="62"/>
    </location>
</feature>
<dbReference type="Gene3D" id="1.10.260.40">
    <property type="entry name" value="lambda repressor-like DNA-binding domains"/>
    <property type="match status" value="1"/>
</dbReference>
<evidence type="ECO:0000313" key="4">
    <source>
        <dbReference type="Proteomes" id="UP000030153"/>
    </source>
</evidence>
<dbReference type="STRING" id="1385513.N780_18895"/>
<dbReference type="PANTHER" id="PTHR46797">
    <property type="entry name" value="HTH-TYPE TRANSCRIPTIONAL REGULATOR"/>
    <property type="match status" value="1"/>
</dbReference>
<evidence type="ECO:0000256" key="1">
    <source>
        <dbReference type="ARBA" id="ARBA00023125"/>
    </source>
</evidence>
<dbReference type="Proteomes" id="UP000030153">
    <property type="component" value="Unassembled WGS sequence"/>
</dbReference>
<dbReference type="GO" id="GO:0003677">
    <property type="term" value="F:DNA binding"/>
    <property type="evidence" value="ECO:0007669"/>
    <property type="project" value="UniProtKB-KW"/>
</dbReference>
<keyword evidence="4" id="KW-1185">Reference proteome</keyword>
<evidence type="ECO:0000259" key="2">
    <source>
        <dbReference type="PROSITE" id="PS50943"/>
    </source>
</evidence>
<dbReference type="eggNOG" id="COG1813">
    <property type="taxonomic scope" value="Bacteria"/>
</dbReference>
<dbReference type="GO" id="GO:0005829">
    <property type="term" value="C:cytosol"/>
    <property type="evidence" value="ECO:0007669"/>
    <property type="project" value="TreeGrafter"/>
</dbReference>
<evidence type="ECO:0000313" key="3">
    <source>
        <dbReference type="EMBL" id="KGP91694.1"/>
    </source>
</evidence>
<dbReference type="Pfam" id="PF01381">
    <property type="entry name" value="HTH_3"/>
    <property type="match status" value="1"/>
</dbReference>
<sequence length="119" mass="13929">MMSLGKQIRTQREQLGLSLEDFAFRVRTGQQTMERIENDEHTPELQTILRISTVLDMPASELLESTNTANESEIDDELNNLIMEVGVKRTKLFLRHVKEFTEDDVLKVMEMLKEIKYKK</sequence>
<dbReference type="InterPro" id="IPR001387">
    <property type="entry name" value="Cro/C1-type_HTH"/>
</dbReference>
<comment type="caution">
    <text evidence="3">The sequence shown here is derived from an EMBL/GenBank/DDBJ whole genome shotgun (WGS) entry which is preliminary data.</text>
</comment>